<evidence type="ECO:0000256" key="1">
    <source>
        <dbReference type="SAM" id="MobiDB-lite"/>
    </source>
</evidence>
<dbReference type="Proteomes" id="UP000287166">
    <property type="component" value="Unassembled WGS sequence"/>
</dbReference>
<comment type="caution">
    <text evidence="2">The sequence shown here is derived from an EMBL/GenBank/DDBJ whole genome shotgun (WGS) entry which is preliminary data.</text>
</comment>
<evidence type="ECO:0000313" key="3">
    <source>
        <dbReference type="Proteomes" id="UP000287166"/>
    </source>
</evidence>
<accession>A0A401GWZ0</accession>
<gene>
    <name evidence="2" type="ORF">SCP_0906290</name>
</gene>
<dbReference type="RefSeq" id="XP_027617661.1">
    <property type="nucleotide sequence ID" value="XM_027761860.1"/>
</dbReference>
<dbReference type="AlphaFoldDB" id="A0A401GWZ0"/>
<dbReference type="EMBL" id="BFAD01000009">
    <property type="protein sequence ID" value="GBE86748.1"/>
    <property type="molecule type" value="Genomic_DNA"/>
</dbReference>
<organism evidence="2 3">
    <name type="scientific">Sparassis crispa</name>
    <dbReference type="NCBI Taxonomy" id="139825"/>
    <lineage>
        <taxon>Eukaryota</taxon>
        <taxon>Fungi</taxon>
        <taxon>Dikarya</taxon>
        <taxon>Basidiomycota</taxon>
        <taxon>Agaricomycotina</taxon>
        <taxon>Agaricomycetes</taxon>
        <taxon>Polyporales</taxon>
        <taxon>Sparassidaceae</taxon>
        <taxon>Sparassis</taxon>
    </lineage>
</organism>
<protein>
    <submittedName>
        <fullName evidence="2">Uncharacterized protein</fullName>
    </submittedName>
</protein>
<reference evidence="2 3" key="1">
    <citation type="journal article" date="2018" name="Sci. Rep.">
        <title>Genome sequence of the cauliflower mushroom Sparassis crispa (Hanabiratake) and its association with beneficial usage.</title>
        <authorList>
            <person name="Kiyama R."/>
            <person name="Furutani Y."/>
            <person name="Kawaguchi K."/>
            <person name="Nakanishi T."/>
        </authorList>
    </citation>
    <scope>NUCLEOTIDE SEQUENCE [LARGE SCALE GENOMIC DNA]</scope>
</reference>
<dbReference type="GeneID" id="38783665"/>
<name>A0A401GWZ0_9APHY</name>
<evidence type="ECO:0000313" key="2">
    <source>
        <dbReference type="EMBL" id="GBE86748.1"/>
    </source>
</evidence>
<dbReference type="InParanoid" id="A0A401GWZ0"/>
<sequence>MFSPAQASGYSDIRIPLAQAVLEYERRYGRKPPREYKNDKIFWRGTSTGGGSSPAALPHSISGIGSSAW</sequence>
<feature type="region of interest" description="Disordered" evidence="1">
    <location>
        <begin position="47"/>
        <end position="69"/>
    </location>
</feature>
<proteinExistence type="predicted"/>
<keyword evidence="3" id="KW-1185">Reference proteome</keyword>